<evidence type="ECO:0000313" key="1">
    <source>
        <dbReference type="EMBL" id="OPX54169.1"/>
    </source>
</evidence>
<organism evidence="1 2">
    <name type="scientific">Oceanospirillum multiglobuliferum</name>
    <dbReference type="NCBI Taxonomy" id="64969"/>
    <lineage>
        <taxon>Bacteria</taxon>
        <taxon>Pseudomonadati</taxon>
        <taxon>Pseudomonadota</taxon>
        <taxon>Gammaproteobacteria</taxon>
        <taxon>Oceanospirillales</taxon>
        <taxon>Oceanospirillaceae</taxon>
        <taxon>Oceanospirillum</taxon>
    </lineage>
</organism>
<evidence type="ECO:0008006" key="3">
    <source>
        <dbReference type="Google" id="ProtNLM"/>
    </source>
</evidence>
<dbReference type="AlphaFoldDB" id="A0A1T4SMM6"/>
<comment type="caution">
    <text evidence="1">The sequence shown here is derived from an EMBL/GenBank/DDBJ whole genome shotgun (WGS) entry which is preliminary data.</text>
</comment>
<gene>
    <name evidence="1" type="ORF">BTE48_15530</name>
</gene>
<accession>A0A1T4SMM6</accession>
<dbReference type="EMBL" id="MTSM01000035">
    <property type="protein sequence ID" value="OPX54169.1"/>
    <property type="molecule type" value="Genomic_DNA"/>
</dbReference>
<proteinExistence type="predicted"/>
<dbReference type="Proteomes" id="UP000191418">
    <property type="component" value="Unassembled WGS sequence"/>
</dbReference>
<evidence type="ECO:0000313" key="2">
    <source>
        <dbReference type="Proteomes" id="UP000191418"/>
    </source>
</evidence>
<dbReference type="STRING" id="64969.SAMN02745127_03192"/>
<dbReference type="RefSeq" id="WP_078746682.1">
    <property type="nucleotide sequence ID" value="NZ_FUXG01000038.1"/>
</dbReference>
<name>A0A1T4SMM6_9GAMM</name>
<sequence>MQNIVGLVIVICSLLFAVSAAVMAWRLKQRLDQATVEVQMAKFRWEERRKAYQEVITLLEDAITATSKNRDYQFDELFNQLSPKLHLQASEKVNSNFVEVCLLLENWAALKHDVERKQHELAQNPDRHTELNIILTRERRELSDAYQNFQQKFHELGALMRKELS</sequence>
<keyword evidence="2" id="KW-1185">Reference proteome</keyword>
<reference evidence="1 2" key="1">
    <citation type="submission" date="2017-01" db="EMBL/GenBank/DDBJ databases">
        <title>Genome Sequencing of a Marine Spirillum, Oceanospirillum multiglobuliferum ATCC 33336, from Japan.</title>
        <authorList>
            <person name="Carney J.G."/>
            <person name="Trachtenberg A.M."/>
            <person name="Rheaume B.A."/>
            <person name="Linnane J.D."/>
            <person name="Pitts N.L."/>
            <person name="Mykles D.L."/>
            <person name="Maclea K.S."/>
        </authorList>
    </citation>
    <scope>NUCLEOTIDE SEQUENCE [LARGE SCALE GENOMIC DNA]</scope>
    <source>
        <strain evidence="1 2">ATCC 33336</strain>
    </source>
</reference>
<protein>
    <recommendedName>
        <fullName evidence="3">DUF2489 domain-containing protein</fullName>
    </recommendedName>
</protein>